<keyword evidence="1" id="KW-0175">Coiled coil</keyword>
<keyword evidence="3" id="KW-1185">Reference proteome</keyword>
<dbReference type="STRING" id="570521.SAMN04488508_102293"/>
<dbReference type="AlphaFoldDB" id="A0A1M6CUY4"/>
<feature type="coiled-coil region" evidence="1">
    <location>
        <begin position="349"/>
        <end position="379"/>
    </location>
</feature>
<gene>
    <name evidence="2" type="ORF">SAMN04488508_102293</name>
</gene>
<evidence type="ECO:0000313" key="3">
    <source>
        <dbReference type="Proteomes" id="UP000184432"/>
    </source>
</evidence>
<sequence>MDKSNLDSPHLGSKNIFEGFYELIEEHRFNAEKDFELGNFYDHLSAFDLAYQEYNFRNNELSNKIVTKYLTDSLYSFFVLFKFKGFSDRPVFYAFKKFIQFYSLLLEKSDNVQSDFFFEKNISKNFPTLFEGDYINFLSKNDFNFNLLGTSNFDEYEYIISKAEYRIALDFGIPNPISVYLKDMEEETEEPEDFVKKEFYLFVTEFKIIEYHWDSENEKFIEIDFSYEMTLDIRIDTNDNDAQLQTEILFKILSSLSNINNVKLEFEHILKGSLIVRVRAYIKDLVAKEETKAVLETTKEALIKTATAGQVSHVETKKTSAETDKIKIEQKKIEKELESLPTNLESKISNALELEKKALENENLRIRNAKEKIEIIEKLSSLATAGILEADDLKIDINEILYILKSGDSIETTDTDIDKIT</sequence>
<evidence type="ECO:0000313" key="2">
    <source>
        <dbReference type="EMBL" id="SHI64832.1"/>
    </source>
</evidence>
<name>A0A1M6CUY4_9FLAO</name>
<proteinExistence type="predicted"/>
<dbReference type="EMBL" id="FQYP01000002">
    <property type="protein sequence ID" value="SHI64832.1"/>
    <property type="molecule type" value="Genomic_DNA"/>
</dbReference>
<dbReference type="Proteomes" id="UP000184432">
    <property type="component" value="Unassembled WGS sequence"/>
</dbReference>
<evidence type="ECO:0000256" key="1">
    <source>
        <dbReference type="SAM" id="Coils"/>
    </source>
</evidence>
<protein>
    <submittedName>
        <fullName evidence="2">Uncharacterized protein</fullName>
    </submittedName>
</protein>
<reference evidence="3" key="1">
    <citation type="submission" date="2016-11" db="EMBL/GenBank/DDBJ databases">
        <authorList>
            <person name="Varghese N."/>
            <person name="Submissions S."/>
        </authorList>
    </citation>
    <scope>NUCLEOTIDE SEQUENCE [LARGE SCALE GENOMIC DNA]</scope>
    <source>
        <strain evidence="3">DSM 22623</strain>
    </source>
</reference>
<organism evidence="2 3">
    <name type="scientific">Aquimarina spongiae</name>
    <dbReference type="NCBI Taxonomy" id="570521"/>
    <lineage>
        <taxon>Bacteria</taxon>
        <taxon>Pseudomonadati</taxon>
        <taxon>Bacteroidota</taxon>
        <taxon>Flavobacteriia</taxon>
        <taxon>Flavobacteriales</taxon>
        <taxon>Flavobacteriaceae</taxon>
        <taxon>Aquimarina</taxon>
    </lineage>
</organism>
<dbReference type="RefSeq" id="WP_073314974.1">
    <property type="nucleotide sequence ID" value="NZ_FQYP01000002.1"/>
</dbReference>
<accession>A0A1M6CUY4</accession>